<sequence>MHRSRLSHSSFTELNRLQETSHVLLSSEREQRRGAALKRCALPYLSKMDAGKQSSSSTWSWEENKKFEVALLQYIGNHPISIPWDKIAAGLPGRTVDEIKAHYDELVEDICRIDPYALSLPDCDLPEESAAGGSDGNKGSADEPRRDQGEIKSAAESNPGQSINTSNTHQTFSA</sequence>
<evidence type="ECO:0000256" key="1">
    <source>
        <dbReference type="ARBA" id="ARBA00023015"/>
    </source>
</evidence>
<keyword evidence="7" id="KW-1185">Reference proteome</keyword>
<keyword evidence="1" id="KW-0805">Transcription regulation</keyword>
<name>A0AAV8Q370_ENSVE</name>
<dbReference type="Gene3D" id="1.10.10.60">
    <property type="entry name" value="Homeodomain-like"/>
    <property type="match status" value="1"/>
</dbReference>
<dbReference type="SMART" id="SM00717">
    <property type="entry name" value="SANT"/>
    <property type="match status" value="1"/>
</dbReference>
<dbReference type="PANTHER" id="PTHR43952:SF75">
    <property type="entry name" value="PROTEIN RADIALIS-LIKE 6"/>
    <property type="match status" value="1"/>
</dbReference>
<dbReference type="Pfam" id="PF00249">
    <property type="entry name" value="Myb_DNA-binding"/>
    <property type="match status" value="1"/>
</dbReference>
<dbReference type="SUPFAM" id="SSF46689">
    <property type="entry name" value="Homeodomain-like"/>
    <property type="match status" value="1"/>
</dbReference>
<dbReference type="PROSITE" id="PS50090">
    <property type="entry name" value="MYB_LIKE"/>
    <property type="match status" value="1"/>
</dbReference>
<keyword evidence="2" id="KW-0804">Transcription</keyword>
<organism evidence="6 7">
    <name type="scientific">Ensete ventricosum</name>
    <name type="common">Abyssinian banana</name>
    <name type="synonym">Musa ensete</name>
    <dbReference type="NCBI Taxonomy" id="4639"/>
    <lineage>
        <taxon>Eukaryota</taxon>
        <taxon>Viridiplantae</taxon>
        <taxon>Streptophyta</taxon>
        <taxon>Embryophyta</taxon>
        <taxon>Tracheophyta</taxon>
        <taxon>Spermatophyta</taxon>
        <taxon>Magnoliopsida</taxon>
        <taxon>Liliopsida</taxon>
        <taxon>Zingiberales</taxon>
        <taxon>Musaceae</taxon>
        <taxon>Ensete</taxon>
    </lineage>
</organism>
<feature type="domain" description="Myb-like" evidence="5">
    <location>
        <begin position="51"/>
        <end position="107"/>
    </location>
</feature>
<evidence type="ECO:0000256" key="2">
    <source>
        <dbReference type="ARBA" id="ARBA00023163"/>
    </source>
</evidence>
<feature type="compositionally biased region" description="Basic and acidic residues" evidence="4">
    <location>
        <begin position="140"/>
        <end position="150"/>
    </location>
</feature>
<dbReference type="AlphaFoldDB" id="A0AAV8Q370"/>
<evidence type="ECO:0000313" key="7">
    <source>
        <dbReference type="Proteomes" id="UP001222027"/>
    </source>
</evidence>
<gene>
    <name evidence="6" type="ORF">OPV22_005572</name>
</gene>
<protein>
    <recommendedName>
        <fullName evidence="5">Myb-like domain-containing protein</fullName>
    </recommendedName>
</protein>
<evidence type="ECO:0000259" key="5">
    <source>
        <dbReference type="PROSITE" id="PS50090"/>
    </source>
</evidence>
<dbReference type="InterPro" id="IPR009057">
    <property type="entry name" value="Homeodomain-like_sf"/>
</dbReference>
<dbReference type="CDD" id="cd00167">
    <property type="entry name" value="SANT"/>
    <property type="match status" value="1"/>
</dbReference>
<dbReference type="Proteomes" id="UP001222027">
    <property type="component" value="Unassembled WGS sequence"/>
</dbReference>
<dbReference type="EMBL" id="JAQQAF010000002">
    <property type="protein sequence ID" value="KAJ8504686.1"/>
    <property type="molecule type" value="Genomic_DNA"/>
</dbReference>
<dbReference type="PANTHER" id="PTHR43952">
    <property type="entry name" value="MYB FAMILY TRANSCRIPTION FACTOR-RELATED"/>
    <property type="match status" value="1"/>
</dbReference>
<dbReference type="InterPro" id="IPR044636">
    <property type="entry name" value="RADIALIS-like"/>
</dbReference>
<dbReference type="InterPro" id="IPR001005">
    <property type="entry name" value="SANT/Myb"/>
</dbReference>
<accession>A0AAV8Q370</accession>
<evidence type="ECO:0000313" key="6">
    <source>
        <dbReference type="EMBL" id="KAJ8504686.1"/>
    </source>
</evidence>
<dbReference type="GO" id="GO:0003700">
    <property type="term" value="F:DNA-binding transcription factor activity"/>
    <property type="evidence" value="ECO:0007669"/>
    <property type="project" value="InterPro"/>
</dbReference>
<evidence type="ECO:0000256" key="3">
    <source>
        <dbReference type="ARBA" id="ARBA00023242"/>
    </source>
</evidence>
<reference evidence="6 7" key="1">
    <citation type="submission" date="2022-12" db="EMBL/GenBank/DDBJ databases">
        <title>Chromosome-scale assembly of the Ensete ventricosum genome.</title>
        <authorList>
            <person name="Dussert Y."/>
            <person name="Stocks J."/>
            <person name="Wendawek A."/>
            <person name="Woldeyes F."/>
            <person name="Nichols R.A."/>
            <person name="Borrell J.S."/>
        </authorList>
    </citation>
    <scope>NUCLEOTIDE SEQUENCE [LARGE SCALE GENOMIC DNA]</scope>
    <source>
        <strain evidence="7">cv. Maze</strain>
        <tissue evidence="6">Seeds</tissue>
    </source>
</reference>
<comment type="caution">
    <text evidence="6">The sequence shown here is derived from an EMBL/GenBank/DDBJ whole genome shotgun (WGS) entry which is preliminary data.</text>
</comment>
<proteinExistence type="predicted"/>
<feature type="compositionally biased region" description="Polar residues" evidence="4">
    <location>
        <begin position="155"/>
        <end position="174"/>
    </location>
</feature>
<keyword evidence="3" id="KW-0539">Nucleus</keyword>
<feature type="region of interest" description="Disordered" evidence="4">
    <location>
        <begin position="124"/>
        <end position="174"/>
    </location>
</feature>
<evidence type="ECO:0000256" key="4">
    <source>
        <dbReference type="SAM" id="MobiDB-lite"/>
    </source>
</evidence>